<keyword evidence="4 8" id="KW-0812">Transmembrane</keyword>
<feature type="transmembrane region" description="Helical" evidence="8">
    <location>
        <begin position="79"/>
        <end position="97"/>
    </location>
</feature>
<comment type="caution">
    <text evidence="10">The sequence shown here is derived from an EMBL/GenBank/DDBJ whole genome shotgun (WGS) entry which is preliminary data.</text>
</comment>
<reference evidence="10" key="1">
    <citation type="submission" date="2020-10" db="EMBL/GenBank/DDBJ databases">
        <authorList>
            <person name="Gilroy R."/>
        </authorList>
    </citation>
    <scope>NUCLEOTIDE SEQUENCE</scope>
    <source>
        <strain evidence="10">ChiSxjej1B13-7958</strain>
    </source>
</reference>
<feature type="domain" description="Threonine/Serine exporter ThrE" evidence="9">
    <location>
        <begin position="7"/>
        <end position="131"/>
    </location>
</feature>
<evidence type="ECO:0000259" key="9">
    <source>
        <dbReference type="Pfam" id="PF12821"/>
    </source>
</evidence>
<keyword evidence="2" id="KW-1003">Cell membrane</keyword>
<proteinExistence type="inferred from homology"/>
<feature type="transmembrane region" description="Helical" evidence="8">
    <location>
        <begin position="117"/>
        <end position="140"/>
    </location>
</feature>
<feature type="transmembrane region" description="Helical" evidence="8">
    <location>
        <begin position="7"/>
        <end position="31"/>
    </location>
</feature>
<organism evidence="10 11">
    <name type="scientific">Candidatus Caccousia avicola</name>
    <dbReference type="NCBI Taxonomy" id="2840721"/>
    <lineage>
        <taxon>Bacteria</taxon>
        <taxon>Bacillati</taxon>
        <taxon>Bacillota</taxon>
        <taxon>Clostridia</taxon>
        <taxon>Eubacteriales</taxon>
        <taxon>Oscillospiraceae</taxon>
        <taxon>Oscillospiraceae incertae sedis</taxon>
        <taxon>Candidatus Caccousia</taxon>
    </lineage>
</organism>
<dbReference type="Pfam" id="PF12821">
    <property type="entry name" value="ThrE_2"/>
    <property type="match status" value="1"/>
</dbReference>
<dbReference type="Proteomes" id="UP000824242">
    <property type="component" value="Unassembled WGS sequence"/>
</dbReference>
<dbReference type="GO" id="GO:0015744">
    <property type="term" value="P:succinate transport"/>
    <property type="evidence" value="ECO:0007669"/>
    <property type="project" value="TreeGrafter"/>
</dbReference>
<evidence type="ECO:0000256" key="5">
    <source>
        <dbReference type="ARBA" id="ARBA00022989"/>
    </source>
</evidence>
<dbReference type="PANTHER" id="PTHR34390:SF1">
    <property type="entry name" value="SUCCINATE TRANSPORTER SUBUNIT YJJB-RELATED"/>
    <property type="match status" value="1"/>
</dbReference>
<gene>
    <name evidence="10" type="ORF">IAB89_00280</name>
</gene>
<keyword evidence="3" id="KW-0997">Cell inner membrane</keyword>
<evidence type="ECO:0000313" key="11">
    <source>
        <dbReference type="Proteomes" id="UP000824242"/>
    </source>
</evidence>
<evidence type="ECO:0000313" key="10">
    <source>
        <dbReference type="EMBL" id="HIR46087.1"/>
    </source>
</evidence>
<feature type="transmembrane region" description="Helical" evidence="8">
    <location>
        <begin position="51"/>
        <end position="67"/>
    </location>
</feature>
<dbReference type="PANTHER" id="PTHR34390">
    <property type="entry name" value="UPF0442 PROTEIN YJJB-RELATED"/>
    <property type="match status" value="1"/>
</dbReference>
<evidence type="ECO:0000256" key="2">
    <source>
        <dbReference type="ARBA" id="ARBA00022475"/>
    </source>
</evidence>
<dbReference type="InterPro" id="IPR050539">
    <property type="entry name" value="ThrE_Dicarb/AminoAcid_Exp"/>
</dbReference>
<keyword evidence="5 8" id="KW-1133">Transmembrane helix</keyword>
<evidence type="ECO:0000256" key="4">
    <source>
        <dbReference type="ARBA" id="ARBA00022692"/>
    </source>
</evidence>
<protein>
    <submittedName>
        <fullName evidence="10">Threonine/serine exporter family protein</fullName>
    </submittedName>
</protein>
<evidence type="ECO:0000256" key="7">
    <source>
        <dbReference type="ARBA" id="ARBA00034125"/>
    </source>
</evidence>
<evidence type="ECO:0000256" key="8">
    <source>
        <dbReference type="SAM" id="Phobius"/>
    </source>
</evidence>
<accession>A0A9D1AL13</accession>
<sequence length="152" mass="16414">MEYLPCLYAFGCCMAFCVALQVRGAAMFWTSLGGALGWFVYVLCAPLQNDILQYFFGTLALAVYAEVMARVRRSPATGYLHVALLPMVPGGGIYYTMEYGIAGNTEMFLETGMHTLGIAGALALGILVVSTLARIVALVGEERRERRAGRAG</sequence>
<evidence type="ECO:0000256" key="1">
    <source>
        <dbReference type="ARBA" id="ARBA00004651"/>
    </source>
</evidence>
<comment type="subcellular location">
    <subcellularLocation>
        <location evidence="1">Cell membrane</location>
        <topology evidence="1">Multi-pass membrane protein</topology>
    </subcellularLocation>
</comment>
<reference evidence="10" key="2">
    <citation type="journal article" date="2021" name="PeerJ">
        <title>Extensive microbial diversity within the chicken gut microbiome revealed by metagenomics and culture.</title>
        <authorList>
            <person name="Gilroy R."/>
            <person name="Ravi A."/>
            <person name="Getino M."/>
            <person name="Pursley I."/>
            <person name="Horton D.L."/>
            <person name="Alikhan N.F."/>
            <person name="Baker D."/>
            <person name="Gharbi K."/>
            <person name="Hall N."/>
            <person name="Watson M."/>
            <person name="Adriaenssens E.M."/>
            <person name="Foster-Nyarko E."/>
            <person name="Jarju S."/>
            <person name="Secka A."/>
            <person name="Antonio M."/>
            <person name="Oren A."/>
            <person name="Chaudhuri R.R."/>
            <person name="La Ragione R."/>
            <person name="Hildebrand F."/>
            <person name="Pallen M.J."/>
        </authorList>
    </citation>
    <scope>NUCLEOTIDE SEQUENCE</scope>
    <source>
        <strain evidence="10">ChiSxjej1B13-7958</strain>
    </source>
</reference>
<keyword evidence="6 8" id="KW-0472">Membrane</keyword>
<evidence type="ECO:0000256" key="3">
    <source>
        <dbReference type="ARBA" id="ARBA00022519"/>
    </source>
</evidence>
<evidence type="ECO:0000256" key="6">
    <source>
        <dbReference type="ARBA" id="ARBA00023136"/>
    </source>
</evidence>
<dbReference type="EMBL" id="DVGZ01000002">
    <property type="protein sequence ID" value="HIR46087.1"/>
    <property type="molecule type" value="Genomic_DNA"/>
</dbReference>
<dbReference type="GO" id="GO:0005886">
    <property type="term" value="C:plasma membrane"/>
    <property type="evidence" value="ECO:0007669"/>
    <property type="project" value="UniProtKB-SubCell"/>
</dbReference>
<dbReference type="AlphaFoldDB" id="A0A9D1AL13"/>
<comment type="similarity">
    <text evidence="7">Belongs to the ThrE exporter (TC 2.A.79) family.</text>
</comment>
<name>A0A9D1AL13_9FIRM</name>
<dbReference type="InterPro" id="IPR024528">
    <property type="entry name" value="ThrE_2"/>
</dbReference>